<accession>H8ZNJ0</accession>
<reference evidence="1 2" key="1">
    <citation type="submission" date="2011-07" db="EMBL/GenBank/DDBJ databases">
        <title>Viral Tagging: a high-throughput approach to explore virus-host interactions.</title>
        <authorList>
            <person name="Deng L."/>
            <person name="Sullivan M.B."/>
            <person name="Poulos B."/>
            <person name="Ignacio Espinoza J.C."/>
        </authorList>
    </citation>
    <scope>NUCLEOTIDE SEQUENCE [LARGE SCALE GENOMIC DNA]</scope>
</reference>
<keyword evidence="2" id="KW-1185">Reference proteome</keyword>
<dbReference type="KEGG" id="vg:14005475"/>
<dbReference type="GeneID" id="14005475"/>
<protein>
    <submittedName>
        <fullName evidence="1">Uncharacterized protein</fullName>
    </submittedName>
</protein>
<evidence type="ECO:0000313" key="1">
    <source>
        <dbReference type="EMBL" id="AFD03051.1"/>
    </source>
</evidence>
<organism evidence="1 2">
    <name type="scientific">Synechococcus phage metaG-MbCM1</name>
    <dbReference type="NCBI Taxonomy" id="1079999"/>
    <lineage>
        <taxon>Viruses</taxon>
        <taxon>Duplodnaviria</taxon>
        <taxon>Heunggongvirae</taxon>
        <taxon>Uroviricota</taxon>
        <taxon>Caudoviricetes</taxon>
        <taxon>Pantevenvirales</taxon>
        <taxon>Kyanoviridae</taxon>
        <taxon>Galenevirus</taxon>
        <taxon>Galenevirus mbcm1</taxon>
    </lineage>
</organism>
<dbReference type="EMBL" id="JN371769">
    <property type="protein sequence ID" value="AFD03051.1"/>
    <property type="molecule type" value="Genomic_DNA"/>
</dbReference>
<evidence type="ECO:0000313" key="2">
    <source>
        <dbReference type="Proteomes" id="UP000007597"/>
    </source>
</evidence>
<proteinExistence type="predicted"/>
<dbReference type="Proteomes" id="UP000007597">
    <property type="component" value="Segment"/>
</dbReference>
<sequence length="52" mass="5982">MSWIDFLDADVEEDYLDVQIDKLHTLVDLGYEEDAEKLNLNIKTASKILLGQ</sequence>
<dbReference type="RefSeq" id="YP_007001702.1">
    <property type="nucleotide sequence ID" value="NC_019443.1"/>
</dbReference>
<name>H8ZNJ0_9CAUD</name>